<dbReference type="EMBL" id="CM055750">
    <property type="protein sequence ID" value="KAJ7993810.1"/>
    <property type="molecule type" value="Genomic_DNA"/>
</dbReference>
<reference evidence="1" key="1">
    <citation type="submission" date="2021-05" db="EMBL/GenBank/DDBJ databases">
        <authorList>
            <person name="Pan Q."/>
            <person name="Jouanno E."/>
            <person name="Zahm M."/>
            <person name="Klopp C."/>
            <person name="Cabau C."/>
            <person name="Louis A."/>
            <person name="Berthelot C."/>
            <person name="Parey E."/>
            <person name="Roest Crollius H."/>
            <person name="Montfort J."/>
            <person name="Robinson-Rechavi M."/>
            <person name="Bouchez O."/>
            <person name="Lampietro C."/>
            <person name="Lopez Roques C."/>
            <person name="Donnadieu C."/>
            <person name="Postlethwait J."/>
            <person name="Bobe J."/>
            <person name="Dillon D."/>
            <person name="Chandos A."/>
            <person name="von Hippel F."/>
            <person name="Guiguen Y."/>
        </authorList>
    </citation>
    <scope>NUCLEOTIDE SEQUENCE</scope>
    <source>
        <strain evidence="1">YG-Jan2019</strain>
    </source>
</reference>
<evidence type="ECO:0000313" key="1">
    <source>
        <dbReference type="EMBL" id="KAJ7993810.1"/>
    </source>
</evidence>
<protein>
    <submittedName>
        <fullName evidence="1">Uncharacterized protein</fullName>
    </submittedName>
</protein>
<dbReference type="Proteomes" id="UP001157502">
    <property type="component" value="Chromosome 23"/>
</dbReference>
<organism evidence="1 2">
    <name type="scientific">Dallia pectoralis</name>
    <name type="common">Alaska blackfish</name>
    <dbReference type="NCBI Taxonomy" id="75939"/>
    <lineage>
        <taxon>Eukaryota</taxon>
        <taxon>Metazoa</taxon>
        <taxon>Chordata</taxon>
        <taxon>Craniata</taxon>
        <taxon>Vertebrata</taxon>
        <taxon>Euteleostomi</taxon>
        <taxon>Actinopterygii</taxon>
        <taxon>Neopterygii</taxon>
        <taxon>Teleostei</taxon>
        <taxon>Protacanthopterygii</taxon>
        <taxon>Esociformes</taxon>
        <taxon>Umbridae</taxon>
        <taxon>Dallia</taxon>
    </lineage>
</organism>
<name>A0ACC2FRG7_DALPE</name>
<gene>
    <name evidence="1" type="ORF">DPEC_G00258580</name>
</gene>
<comment type="caution">
    <text evidence="1">The sequence shown here is derived from an EMBL/GenBank/DDBJ whole genome shotgun (WGS) entry which is preliminary data.</text>
</comment>
<accession>A0ACC2FRG7</accession>
<keyword evidence="2" id="KW-1185">Reference proteome</keyword>
<evidence type="ECO:0000313" key="2">
    <source>
        <dbReference type="Proteomes" id="UP001157502"/>
    </source>
</evidence>
<sequence>MKRQVNQGAGASQRVNHQGRQATSQNECRENLQQRRRSNRRYHDLKQCFRLYQSWGLDKGLTRQLSSDSETMCGSWSALICTASG</sequence>
<proteinExistence type="predicted"/>